<dbReference type="PANTHER" id="PTHR33067:SF35">
    <property type="entry name" value="ASPARTIC PEPTIDASE DDI1-TYPE DOMAIN-CONTAINING PROTEIN"/>
    <property type="match status" value="1"/>
</dbReference>
<keyword evidence="1" id="KW-0808">Transferase</keyword>
<accession>A0ABQ5BTD1</accession>
<gene>
    <name evidence="1" type="ORF">Tco_0876279</name>
</gene>
<dbReference type="GO" id="GO:0003964">
    <property type="term" value="F:RNA-directed DNA polymerase activity"/>
    <property type="evidence" value="ECO:0007669"/>
    <property type="project" value="UniProtKB-KW"/>
</dbReference>
<reference evidence="1" key="1">
    <citation type="journal article" date="2022" name="Int. J. Mol. Sci.">
        <title>Draft Genome of Tanacetum Coccineum: Genomic Comparison of Closely Related Tanacetum-Family Plants.</title>
        <authorList>
            <person name="Yamashiro T."/>
            <person name="Shiraishi A."/>
            <person name="Nakayama K."/>
            <person name="Satake H."/>
        </authorList>
    </citation>
    <scope>NUCLEOTIDE SEQUENCE</scope>
</reference>
<evidence type="ECO:0000313" key="1">
    <source>
        <dbReference type="EMBL" id="GJT17573.1"/>
    </source>
</evidence>
<reference evidence="1" key="2">
    <citation type="submission" date="2022-01" db="EMBL/GenBank/DDBJ databases">
        <authorList>
            <person name="Yamashiro T."/>
            <person name="Shiraishi A."/>
            <person name="Satake H."/>
            <person name="Nakayama K."/>
        </authorList>
    </citation>
    <scope>NUCLEOTIDE SEQUENCE</scope>
</reference>
<name>A0ABQ5BTD1_9ASTR</name>
<dbReference type="Gene3D" id="2.40.70.10">
    <property type="entry name" value="Acid Proteases"/>
    <property type="match status" value="1"/>
</dbReference>
<dbReference type="Proteomes" id="UP001151760">
    <property type="component" value="Unassembled WGS sequence"/>
</dbReference>
<keyword evidence="2" id="KW-1185">Reference proteome</keyword>
<comment type="caution">
    <text evidence="1">The sequence shown here is derived from an EMBL/GenBank/DDBJ whole genome shotgun (WGS) entry which is preliminary data.</text>
</comment>
<keyword evidence="1" id="KW-0695">RNA-directed DNA polymerase</keyword>
<dbReference type="InterPro" id="IPR021109">
    <property type="entry name" value="Peptidase_aspartic_dom_sf"/>
</dbReference>
<evidence type="ECO:0000313" key="2">
    <source>
        <dbReference type="Proteomes" id="UP001151760"/>
    </source>
</evidence>
<organism evidence="1 2">
    <name type="scientific">Tanacetum coccineum</name>
    <dbReference type="NCBI Taxonomy" id="301880"/>
    <lineage>
        <taxon>Eukaryota</taxon>
        <taxon>Viridiplantae</taxon>
        <taxon>Streptophyta</taxon>
        <taxon>Embryophyta</taxon>
        <taxon>Tracheophyta</taxon>
        <taxon>Spermatophyta</taxon>
        <taxon>Magnoliopsida</taxon>
        <taxon>eudicotyledons</taxon>
        <taxon>Gunneridae</taxon>
        <taxon>Pentapetalae</taxon>
        <taxon>asterids</taxon>
        <taxon>campanulids</taxon>
        <taxon>Asterales</taxon>
        <taxon>Asteraceae</taxon>
        <taxon>Asteroideae</taxon>
        <taxon>Anthemideae</taxon>
        <taxon>Anthemidinae</taxon>
        <taxon>Tanacetum</taxon>
    </lineage>
</organism>
<dbReference type="PANTHER" id="PTHR33067">
    <property type="entry name" value="RNA-DIRECTED DNA POLYMERASE-RELATED"/>
    <property type="match status" value="1"/>
</dbReference>
<keyword evidence="1" id="KW-0548">Nucleotidyltransferase</keyword>
<dbReference type="EMBL" id="BQNB010013569">
    <property type="protein sequence ID" value="GJT17573.1"/>
    <property type="molecule type" value="Genomic_DNA"/>
</dbReference>
<proteinExistence type="predicted"/>
<protein>
    <submittedName>
        <fullName evidence="1">Reverse transcriptase domain-containing protein</fullName>
    </submittedName>
</protein>
<sequence length="293" mass="33298">MTRSSNAKVFTPFANLERKFQNKKNVKPIAIHNIYSFYETESSKSESEDINEIDIETLTLEQYRTLSHKNTQVRIKRLEIGEKDAFEIKSPLLRELRDNTLSEKKSKDVMEHLRKEQLSDDWEERLGNPRLVNMVIEIADRSVQSPKGIVKNVLVKSHKFIFSVDFVILDIIKDDKVPIIQGRPMLATTHARIDVFGGKISVEVGKEEIIFNANQGATPVIISHVCVIKDFDVIDNFGGPDNLEQLLMDDDINGDLGNFLQDNDLLPDYEDPGAILLSRKKSPGKKSESVGEF</sequence>